<feature type="compositionally biased region" description="Polar residues" evidence="1">
    <location>
        <begin position="178"/>
        <end position="188"/>
    </location>
</feature>
<accession>A0A6T1DRS2</accession>
<reference evidence="2" key="1">
    <citation type="submission" date="2021-01" db="EMBL/GenBank/DDBJ databases">
        <authorList>
            <person name="Corre E."/>
            <person name="Pelletier E."/>
            <person name="Niang G."/>
            <person name="Scheremetjew M."/>
            <person name="Finn R."/>
            <person name="Kale V."/>
            <person name="Holt S."/>
            <person name="Cochrane G."/>
            <person name="Meng A."/>
            <person name="Brown T."/>
            <person name="Cohen L."/>
        </authorList>
    </citation>
    <scope>NUCLEOTIDE SEQUENCE</scope>
    <source>
        <strain evidence="2">CCMP3105</strain>
    </source>
</reference>
<name>A0A6T1DRS2_9DINO</name>
<sequence length="188" mass="20092">MGSVCAPQEPSTTSRFGLRDACCNEVRPVPELVLGHSVTVETASSLLTREMEESGNYFQDGTRDIQVLRQDAAKVEDSVSFGLEDSLQVRPPTEDLVERAITGTDLESEYSSDSAASDYSGGISTAAPTDRLSRPPSVPKLSFPLPPPPSARNKGTHRSHGGKKHSGTGKKSKRSHTQASTRQGADPL</sequence>
<dbReference type="EMBL" id="HBNR01044841">
    <property type="protein sequence ID" value="CAE4605585.1"/>
    <property type="molecule type" value="Transcribed_RNA"/>
</dbReference>
<gene>
    <name evidence="2" type="ORF">AMON00008_LOCUS31207</name>
</gene>
<evidence type="ECO:0000313" key="2">
    <source>
        <dbReference type="EMBL" id="CAE4605585.1"/>
    </source>
</evidence>
<evidence type="ECO:0000256" key="1">
    <source>
        <dbReference type="SAM" id="MobiDB-lite"/>
    </source>
</evidence>
<feature type="compositionally biased region" description="Low complexity" evidence="1">
    <location>
        <begin position="109"/>
        <end position="122"/>
    </location>
</feature>
<protein>
    <submittedName>
        <fullName evidence="2">Uncharacterized protein</fullName>
    </submittedName>
</protein>
<organism evidence="2">
    <name type="scientific">Alexandrium monilatum</name>
    <dbReference type="NCBI Taxonomy" id="311494"/>
    <lineage>
        <taxon>Eukaryota</taxon>
        <taxon>Sar</taxon>
        <taxon>Alveolata</taxon>
        <taxon>Dinophyceae</taxon>
        <taxon>Gonyaulacales</taxon>
        <taxon>Pyrocystaceae</taxon>
        <taxon>Alexandrium</taxon>
    </lineage>
</organism>
<feature type="compositionally biased region" description="Basic residues" evidence="1">
    <location>
        <begin position="154"/>
        <end position="176"/>
    </location>
</feature>
<proteinExistence type="predicted"/>
<feature type="region of interest" description="Disordered" evidence="1">
    <location>
        <begin position="103"/>
        <end position="188"/>
    </location>
</feature>
<dbReference type="AlphaFoldDB" id="A0A6T1DRS2"/>